<dbReference type="GeneID" id="125178627"/>
<sequence length="238" mass="25705">CDPSLLPQDFSISPSTAELVLLHHSATPPLNGLDSPSPLPSSPLGSEGGDQLQLLQLVADAAPGRQLHTIKLQKPPGSSLGVSVVGLRSEVRGELGIYVQSVQSGGIAHRDGRLREGDQVLSINGQLLTTGVSHQQAIEALQRATDIVELVVARAPQQQQELPEPLIQQDLQQQQQQQHLSPVLDAEQEEEQQDQQLLQEEPQLLQQDQQLQQDATGAASVDAKPDMVLMTGWAQVYC</sequence>
<dbReference type="Gene3D" id="2.30.42.10">
    <property type="match status" value="1"/>
</dbReference>
<dbReference type="PROSITE" id="PS50106">
    <property type="entry name" value="PDZ"/>
    <property type="match status" value="1"/>
</dbReference>
<feature type="region of interest" description="Disordered" evidence="1">
    <location>
        <begin position="169"/>
        <end position="196"/>
    </location>
</feature>
<dbReference type="InterPro" id="IPR001478">
    <property type="entry name" value="PDZ"/>
</dbReference>
<dbReference type="RefSeq" id="XP_047738796.1">
    <property type="nucleotide sequence ID" value="XM_047882840.1"/>
</dbReference>
<organism evidence="3 4">
    <name type="scientific">Hyalella azteca</name>
    <name type="common">Amphipod</name>
    <dbReference type="NCBI Taxonomy" id="294128"/>
    <lineage>
        <taxon>Eukaryota</taxon>
        <taxon>Metazoa</taxon>
        <taxon>Ecdysozoa</taxon>
        <taxon>Arthropoda</taxon>
        <taxon>Crustacea</taxon>
        <taxon>Multicrustacea</taxon>
        <taxon>Malacostraca</taxon>
        <taxon>Eumalacostraca</taxon>
        <taxon>Peracarida</taxon>
        <taxon>Amphipoda</taxon>
        <taxon>Senticaudata</taxon>
        <taxon>Talitrida</taxon>
        <taxon>Talitroidea</taxon>
        <taxon>Hyalellidae</taxon>
        <taxon>Hyalella</taxon>
    </lineage>
</organism>
<protein>
    <submittedName>
        <fullName evidence="4">Multiple PDZ domain protein-like</fullName>
    </submittedName>
</protein>
<dbReference type="AlphaFoldDB" id="A0A979FQP1"/>
<feature type="compositionally biased region" description="Low complexity" evidence="1">
    <location>
        <begin position="169"/>
        <end position="178"/>
    </location>
</feature>
<dbReference type="KEGG" id="hazt:125178627"/>
<evidence type="ECO:0000313" key="3">
    <source>
        <dbReference type="Proteomes" id="UP000694843"/>
    </source>
</evidence>
<accession>A0A979FQP1</accession>
<feature type="domain" description="PDZ" evidence="2">
    <location>
        <begin position="69"/>
        <end position="156"/>
    </location>
</feature>
<dbReference type="Proteomes" id="UP000694843">
    <property type="component" value="Unplaced"/>
</dbReference>
<dbReference type="SUPFAM" id="SSF50156">
    <property type="entry name" value="PDZ domain-like"/>
    <property type="match status" value="1"/>
</dbReference>
<dbReference type="SMART" id="SM00228">
    <property type="entry name" value="PDZ"/>
    <property type="match status" value="1"/>
</dbReference>
<gene>
    <name evidence="4" type="primary">LOC125178627</name>
</gene>
<name>A0A979FQP1_HYAAZ</name>
<evidence type="ECO:0000259" key="2">
    <source>
        <dbReference type="PROSITE" id="PS50106"/>
    </source>
</evidence>
<dbReference type="PANTHER" id="PTHR19964:SF92">
    <property type="entry name" value="PATJ HOMOLOG"/>
    <property type="match status" value="1"/>
</dbReference>
<keyword evidence="3" id="KW-1185">Reference proteome</keyword>
<dbReference type="OrthoDB" id="6344962at2759"/>
<dbReference type="PANTHER" id="PTHR19964">
    <property type="entry name" value="MULTIPLE PDZ DOMAIN PROTEIN"/>
    <property type="match status" value="1"/>
</dbReference>
<dbReference type="InterPro" id="IPR036034">
    <property type="entry name" value="PDZ_sf"/>
</dbReference>
<evidence type="ECO:0000256" key="1">
    <source>
        <dbReference type="SAM" id="MobiDB-lite"/>
    </source>
</evidence>
<feature type="non-terminal residue" evidence="4">
    <location>
        <position position="1"/>
    </location>
</feature>
<evidence type="ECO:0000313" key="4">
    <source>
        <dbReference type="RefSeq" id="XP_047738796.1"/>
    </source>
</evidence>
<proteinExistence type="predicted"/>
<dbReference type="Pfam" id="PF00595">
    <property type="entry name" value="PDZ"/>
    <property type="match status" value="1"/>
</dbReference>
<reference evidence="4" key="1">
    <citation type="submission" date="2025-08" db="UniProtKB">
        <authorList>
            <consortium name="RefSeq"/>
        </authorList>
    </citation>
    <scope>IDENTIFICATION</scope>
    <source>
        <tissue evidence="4">Whole organism</tissue>
    </source>
</reference>
<dbReference type="InterPro" id="IPR051342">
    <property type="entry name" value="PDZ_scaffold"/>
</dbReference>